<gene>
    <name evidence="2" type="ORF">POTOM_051901</name>
</gene>
<keyword evidence="3" id="KW-1185">Reference proteome</keyword>
<accession>A0A8X7Y2I4</accession>
<dbReference type="AlphaFoldDB" id="A0A8X7Y2I4"/>
<dbReference type="PROSITE" id="PS51792">
    <property type="entry name" value="YIPPEE"/>
    <property type="match status" value="1"/>
</dbReference>
<evidence type="ECO:0000313" key="2">
    <source>
        <dbReference type="EMBL" id="KAG6745253.1"/>
    </source>
</evidence>
<name>A0A8X7Y2I4_POPTO</name>
<sequence>MHVLDSGLFLFTFLCGFVEKENQESKTILTQERKWGGYFWWILKEALIAASTAALLLLSKTTSSLRFFSLFTVTWHGSVIYVKEDRLLCIGESWKSKLAELQELEQCVLYYFCSRNRRAYLFYNVENVTYGPREDRMMITGKHTVADIFCVVCGSILGWKYIHAYVKAHKYKEGWFVIERCKVLNPAGTPYEANQEAQVGQQAPNGQETWMAQEAQAGGGIDVDNA</sequence>
<dbReference type="EMBL" id="JAAWWB010000031">
    <property type="protein sequence ID" value="KAG6745253.1"/>
    <property type="molecule type" value="Genomic_DNA"/>
</dbReference>
<dbReference type="InterPro" id="IPR039058">
    <property type="entry name" value="Yippee_fam"/>
</dbReference>
<dbReference type="InterPro" id="IPR034751">
    <property type="entry name" value="Yippee"/>
</dbReference>
<evidence type="ECO:0000259" key="1">
    <source>
        <dbReference type="PROSITE" id="PS51792"/>
    </source>
</evidence>
<dbReference type="Proteomes" id="UP000886885">
    <property type="component" value="Chromosome 16A"/>
</dbReference>
<comment type="caution">
    <text evidence="2">The sequence shown here is derived from an EMBL/GenBank/DDBJ whole genome shotgun (WGS) entry which is preliminary data.</text>
</comment>
<reference evidence="2" key="1">
    <citation type="journal article" date="2020" name="bioRxiv">
        <title>Hybrid origin of Populus tomentosa Carr. identified through genome sequencing and phylogenomic analysis.</title>
        <authorList>
            <person name="An X."/>
            <person name="Gao K."/>
            <person name="Chen Z."/>
            <person name="Li J."/>
            <person name="Yang X."/>
            <person name="Yang X."/>
            <person name="Zhou J."/>
            <person name="Guo T."/>
            <person name="Zhao T."/>
            <person name="Huang S."/>
            <person name="Miao D."/>
            <person name="Khan W.U."/>
            <person name="Rao P."/>
            <person name="Ye M."/>
            <person name="Lei B."/>
            <person name="Liao W."/>
            <person name="Wang J."/>
            <person name="Ji L."/>
            <person name="Li Y."/>
            <person name="Guo B."/>
            <person name="Mustafa N.S."/>
            <person name="Li S."/>
            <person name="Yun Q."/>
            <person name="Keller S.R."/>
            <person name="Mao J."/>
            <person name="Zhang R."/>
            <person name="Strauss S.H."/>
        </authorList>
    </citation>
    <scope>NUCLEOTIDE SEQUENCE</scope>
    <source>
        <strain evidence="2">GM15</strain>
        <tissue evidence="2">Leaf</tissue>
    </source>
</reference>
<protein>
    <recommendedName>
        <fullName evidence="1">Yippee domain-containing protein</fullName>
    </recommendedName>
</protein>
<dbReference type="PANTHER" id="PTHR13848">
    <property type="entry name" value="PROTEIN YIPPEE-LIKE CG15309-RELATED"/>
    <property type="match status" value="1"/>
</dbReference>
<dbReference type="OrthoDB" id="6407410at2759"/>
<feature type="domain" description="Yippee" evidence="1">
    <location>
        <begin position="90"/>
        <end position="187"/>
    </location>
</feature>
<proteinExistence type="predicted"/>
<evidence type="ECO:0000313" key="3">
    <source>
        <dbReference type="Proteomes" id="UP000886885"/>
    </source>
</evidence>
<organism evidence="2 3">
    <name type="scientific">Populus tomentosa</name>
    <name type="common">Chinese white poplar</name>
    <dbReference type="NCBI Taxonomy" id="118781"/>
    <lineage>
        <taxon>Eukaryota</taxon>
        <taxon>Viridiplantae</taxon>
        <taxon>Streptophyta</taxon>
        <taxon>Embryophyta</taxon>
        <taxon>Tracheophyta</taxon>
        <taxon>Spermatophyta</taxon>
        <taxon>Magnoliopsida</taxon>
        <taxon>eudicotyledons</taxon>
        <taxon>Gunneridae</taxon>
        <taxon>Pentapetalae</taxon>
        <taxon>rosids</taxon>
        <taxon>fabids</taxon>
        <taxon>Malpighiales</taxon>
        <taxon>Salicaceae</taxon>
        <taxon>Saliceae</taxon>
        <taxon>Populus</taxon>
    </lineage>
</organism>